<dbReference type="EMBL" id="JACDQQ010001798">
    <property type="protein sequence ID" value="MBA0087039.1"/>
    <property type="molecule type" value="Genomic_DNA"/>
</dbReference>
<accession>A0A7V8NT52</accession>
<gene>
    <name evidence="2" type="ORF">HRJ53_18810</name>
</gene>
<proteinExistence type="predicted"/>
<feature type="signal peptide" evidence="1">
    <location>
        <begin position="1"/>
        <end position="22"/>
    </location>
</feature>
<dbReference type="Proteomes" id="UP000567293">
    <property type="component" value="Unassembled WGS sequence"/>
</dbReference>
<comment type="caution">
    <text evidence="2">The sequence shown here is derived from an EMBL/GenBank/DDBJ whole genome shotgun (WGS) entry which is preliminary data.</text>
</comment>
<evidence type="ECO:0008006" key="4">
    <source>
        <dbReference type="Google" id="ProtNLM"/>
    </source>
</evidence>
<sequence length="200" mass="21653">MKVVLSSALAASLLLCGCSAHERVQNHIPANTGVYEDAEGYAVLSALLGAATQETRGAIVRINMLTHVESVNGTHSLEDCMKIPEEFREAANDYERRAATALVLRKKFTLNVPYDLAGETRLVGSKAKPSSPTAADTTPKVSAGVFYISPVGFDATRTHAIAYENYICGNLCGWGAFHLLLKNGGKWEEAKDITACTWRY</sequence>
<evidence type="ECO:0000313" key="2">
    <source>
        <dbReference type="EMBL" id="MBA0087039.1"/>
    </source>
</evidence>
<feature type="chain" id="PRO_5030987441" description="Lipoprotein" evidence="1">
    <location>
        <begin position="23"/>
        <end position="200"/>
    </location>
</feature>
<evidence type="ECO:0000256" key="1">
    <source>
        <dbReference type="SAM" id="SignalP"/>
    </source>
</evidence>
<keyword evidence="1" id="KW-0732">Signal</keyword>
<reference evidence="2" key="1">
    <citation type="submission" date="2020-06" db="EMBL/GenBank/DDBJ databases">
        <title>Legume-microbial interactions unlock mineral nutrients during tropical forest succession.</title>
        <authorList>
            <person name="Epihov D.Z."/>
        </authorList>
    </citation>
    <scope>NUCLEOTIDE SEQUENCE [LARGE SCALE GENOMIC DNA]</scope>
    <source>
        <strain evidence="2">Pan2503</strain>
    </source>
</reference>
<dbReference type="PROSITE" id="PS51257">
    <property type="entry name" value="PROKAR_LIPOPROTEIN"/>
    <property type="match status" value="1"/>
</dbReference>
<protein>
    <recommendedName>
        <fullName evidence="4">Lipoprotein</fullName>
    </recommendedName>
</protein>
<organism evidence="2 3">
    <name type="scientific">Candidatus Acidiferrum panamense</name>
    <dbReference type="NCBI Taxonomy" id="2741543"/>
    <lineage>
        <taxon>Bacteria</taxon>
        <taxon>Pseudomonadati</taxon>
        <taxon>Acidobacteriota</taxon>
        <taxon>Terriglobia</taxon>
        <taxon>Candidatus Acidiferrales</taxon>
        <taxon>Candidatus Acidiferrum</taxon>
    </lineage>
</organism>
<name>A0A7V8NT52_9BACT</name>
<dbReference type="AlphaFoldDB" id="A0A7V8NT52"/>
<keyword evidence="3" id="KW-1185">Reference proteome</keyword>
<evidence type="ECO:0000313" key="3">
    <source>
        <dbReference type="Proteomes" id="UP000567293"/>
    </source>
</evidence>